<evidence type="ECO:0000256" key="1">
    <source>
        <dbReference type="SAM" id="Phobius"/>
    </source>
</evidence>
<organism evidence="2">
    <name type="scientific">Cacopsylla melanoneura</name>
    <dbReference type="NCBI Taxonomy" id="428564"/>
    <lineage>
        <taxon>Eukaryota</taxon>
        <taxon>Metazoa</taxon>
        <taxon>Ecdysozoa</taxon>
        <taxon>Arthropoda</taxon>
        <taxon>Hexapoda</taxon>
        <taxon>Insecta</taxon>
        <taxon>Pterygota</taxon>
        <taxon>Neoptera</taxon>
        <taxon>Paraneoptera</taxon>
        <taxon>Hemiptera</taxon>
        <taxon>Sternorrhyncha</taxon>
        <taxon>Psylloidea</taxon>
        <taxon>Psyllidae</taxon>
        <taxon>Psyllinae</taxon>
        <taxon>Cacopsylla</taxon>
    </lineage>
</organism>
<reference evidence="2" key="1">
    <citation type="submission" date="2021-05" db="EMBL/GenBank/DDBJ databases">
        <authorList>
            <person name="Alioto T."/>
            <person name="Alioto T."/>
            <person name="Gomez Garrido J."/>
        </authorList>
    </citation>
    <scope>NUCLEOTIDE SEQUENCE</scope>
</reference>
<feature type="transmembrane region" description="Helical" evidence="1">
    <location>
        <begin position="149"/>
        <end position="169"/>
    </location>
</feature>
<name>A0A8D8W4I1_9HEMI</name>
<proteinExistence type="predicted"/>
<protein>
    <submittedName>
        <fullName evidence="2">Uncharacterized protein</fullName>
    </submittedName>
</protein>
<feature type="transmembrane region" description="Helical" evidence="1">
    <location>
        <begin position="111"/>
        <end position="137"/>
    </location>
</feature>
<dbReference type="EMBL" id="HBUF01143840">
    <property type="protein sequence ID" value="CAG6646813.1"/>
    <property type="molecule type" value="Transcribed_RNA"/>
</dbReference>
<feature type="transmembrane region" description="Helical" evidence="1">
    <location>
        <begin position="52"/>
        <end position="68"/>
    </location>
</feature>
<feature type="transmembrane region" description="Helical" evidence="1">
    <location>
        <begin position="89"/>
        <end position="105"/>
    </location>
</feature>
<keyword evidence="1" id="KW-0812">Transmembrane</keyword>
<dbReference type="AlphaFoldDB" id="A0A8D8W4I1"/>
<sequence length="208" mass="23593">MSSCVLVFPSSLSLVFVNSLLFLLFSFSFSFLSYLNNFCLSSNISNSFSSRVFSNFSITISFSIIFSISPRFSFTNAESTCTLASTHTLFLKILVLLGVSVSLFFESIFNAMVLFCVFTFELFFEPTLAAFALFCVFEFEFELVRVLGVFNFVEGVCFFLAVCLDLSWLCCRCLSRILSLVLLIVNHDPQVVSLQLYFQPPLLREMLE</sequence>
<evidence type="ECO:0000313" key="2">
    <source>
        <dbReference type="EMBL" id="CAG6646813.1"/>
    </source>
</evidence>
<keyword evidence="1" id="KW-0472">Membrane</keyword>
<keyword evidence="1" id="KW-1133">Transmembrane helix</keyword>
<feature type="transmembrane region" description="Helical" evidence="1">
    <location>
        <begin position="12"/>
        <end position="32"/>
    </location>
</feature>
<accession>A0A8D8W4I1</accession>